<proteinExistence type="predicted"/>
<gene>
    <name evidence="3" type="ORF">KC19_2G167300</name>
</gene>
<dbReference type="AlphaFoldDB" id="A0A8T0IXK3"/>
<protein>
    <submittedName>
        <fullName evidence="3">Uncharacterized protein</fullName>
    </submittedName>
</protein>
<dbReference type="EMBL" id="CM026422">
    <property type="protein sequence ID" value="KAG0587478.1"/>
    <property type="molecule type" value="Genomic_DNA"/>
</dbReference>
<keyword evidence="1" id="KW-0812">Transmembrane</keyword>
<name>A0A8T0IXK3_CERPU</name>
<feature type="transmembrane region" description="Helical" evidence="1">
    <location>
        <begin position="45"/>
        <end position="68"/>
    </location>
</feature>
<evidence type="ECO:0000313" key="4">
    <source>
        <dbReference type="Proteomes" id="UP000822688"/>
    </source>
</evidence>
<evidence type="ECO:0000256" key="2">
    <source>
        <dbReference type="SAM" id="SignalP"/>
    </source>
</evidence>
<sequence length="72" mass="8091">MRPCLGIDVSLCLLFLFGVESVVACFDDLVLSILNLHFQFANFNLLFYSEISTIASIFSVTCFGKFLLTMIK</sequence>
<evidence type="ECO:0000256" key="1">
    <source>
        <dbReference type="SAM" id="Phobius"/>
    </source>
</evidence>
<keyword evidence="1" id="KW-1133">Transmembrane helix</keyword>
<keyword evidence="1" id="KW-0472">Membrane</keyword>
<evidence type="ECO:0000313" key="3">
    <source>
        <dbReference type="EMBL" id="KAG0587478.1"/>
    </source>
</evidence>
<comment type="caution">
    <text evidence="3">The sequence shown here is derived from an EMBL/GenBank/DDBJ whole genome shotgun (WGS) entry which is preliminary data.</text>
</comment>
<keyword evidence="2" id="KW-0732">Signal</keyword>
<reference evidence="3" key="1">
    <citation type="submission" date="2020-06" db="EMBL/GenBank/DDBJ databases">
        <title>WGS assembly of Ceratodon purpureus strain R40.</title>
        <authorList>
            <person name="Carey S.B."/>
            <person name="Jenkins J."/>
            <person name="Shu S."/>
            <person name="Lovell J.T."/>
            <person name="Sreedasyam A."/>
            <person name="Maumus F."/>
            <person name="Tiley G.P."/>
            <person name="Fernandez-Pozo N."/>
            <person name="Barry K."/>
            <person name="Chen C."/>
            <person name="Wang M."/>
            <person name="Lipzen A."/>
            <person name="Daum C."/>
            <person name="Saski C.A."/>
            <person name="Payton A.C."/>
            <person name="Mcbreen J.C."/>
            <person name="Conrad R.E."/>
            <person name="Kollar L.M."/>
            <person name="Olsson S."/>
            <person name="Huttunen S."/>
            <person name="Landis J.B."/>
            <person name="Wickett N.J."/>
            <person name="Johnson M.G."/>
            <person name="Rensing S.A."/>
            <person name="Grimwood J."/>
            <person name="Schmutz J."/>
            <person name="Mcdaniel S.F."/>
        </authorList>
    </citation>
    <scope>NUCLEOTIDE SEQUENCE</scope>
    <source>
        <strain evidence="3">R40</strain>
    </source>
</reference>
<accession>A0A8T0IXK3</accession>
<feature type="signal peptide" evidence="2">
    <location>
        <begin position="1"/>
        <end position="24"/>
    </location>
</feature>
<dbReference type="Proteomes" id="UP000822688">
    <property type="component" value="Chromosome 2"/>
</dbReference>
<organism evidence="3 4">
    <name type="scientific">Ceratodon purpureus</name>
    <name type="common">Fire moss</name>
    <name type="synonym">Dicranum purpureum</name>
    <dbReference type="NCBI Taxonomy" id="3225"/>
    <lineage>
        <taxon>Eukaryota</taxon>
        <taxon>Viridiplantae</taxon>
        <taxon>Streptophyta</taxon>
        <taxon>Embryophyta</taxon>
        <taxon>Bryophyta</taxon>
        <taxon>Bryophytina</taxon>
        <taxon>Bryopsida</taxon>
        <taxon>Dicranidae</taxon>
        <taxon>Pseudoditrichales</taxon>
        <taxon>Ditrichaceae</taxon>
        <taxon>Ceratodon</taxon>
    </lineage>
</organism>
<keyword evidence="4" id="KW-1185">Reference proteome</keyword>
<feature type="chain" id="PRO_5035922284" evidence="2">
    <location>
        <begin position="25"/>
        <end position="72"/>
    </location>
</feature>